<accession>A0A5B7ISK5</accession>
<keyword evidence="2" id="KW-1185">Reference proteome</keyword>
<gene>
    <name evidence="1" type="ORF">E2C01_082522</name>
</gene>
<organism evidence="1 2">
    <name type="scientific">Portunus trituberculatus</name>
    <name type="common">Swimming crab</name>
    <name type="synonym">Neptunus trituberculatus</name>
    <dbReference type="NCBI Taxonomy" id="210409"/>
    <lineage>
        <taxon>Eukaryota</taxon>
        <taxon>Metazoa</taxon>
        <taxon>Ecdysozoa</taxon>
        <taxon>Arthropoda</taxon>
        <taxon>Crustacea</taxon>
        <taxon>Multicrustacea</taxon>
        <taxon>Malacostraca</taxon>
        <taxon>Eumalacostraca</taxon>
        <taxon>Eucarida</taxon>
        <taxon>Decapoda</taxon>
        <taxon>Pleocyemata</taxon>
        <taxon>Brachyura</taxon>
        <taxon>Eubrachyura</taxon>
        <taxon>Portunoidea</taxon>
        <taxon>Portunidae</taxon>
        <taxon>Portuninae</taxon>
        <taxon>Portunus</taxon>
    </lineage>
</organism>
<evidence type="ECO:0000313" key="1">
    <source>
        <dbReference type="EMBL" id="MPC87650.1"/>
    </source>
</evidence>
<dbReference type="Proteomes" id="UP000324222">
    <property type="component" value="Unassembled WGS sequence"/>
</dbReference>
<evidence type="ECO:0000313" key="2">
    <source>
        <dbReference type="Proteomes" id="UP000324222"/>
    </source>
</evidence>
<sequence length="83" mass="8247">MNLLGDTMTPLGYCGVSKNPNALSRSGGHAVVTTWWAPMAEQLRGATKAGGGSNAMSVGCGGGETAGICLSPNKADDATSDCT</sequence>
<dbReference type="EMBL" id="VSRR010075169">
    <property type="protein sequence ID" value="MPC87650.1"/>
    <property type="molecule type" value="Genomic_DNA"/>
</dbReference>
<protein>
    <submittedName>
        <fullName evidence="1">Uncharacterized protein</fullName>
    </submittedName>
</protein>
<reference evidence="1 2" key="1">
    <citation type="submission" date="2019-05" db="EMBL/GenBank/DDBJ databases">
        <title>Another draft genome of Portunus trituberculatus and its Hox gene families provides insights of decapod evolution.</title>
        <authorList>
            <person name="Jeong J.-H."/>
            <person name="Song I."/>
            <person name="Kim S."/>
            <person name="Choi T."/>
            <person name="Kim D."/>
            <person name="Ryu S."/>
            <person name="Kim W."/>
        </authorList>
    </citation>
    <scope>NUCLEOTIDE SEQUENCE [LARGE SCALE GENOMIC DNA]</scope>
    <source>
        <tissue evidence="1">Muscle</tissue>
    </source>
</reference>
<proteinExistence type="predicted"/>
<name>A0A5B7ISK5_PORTR</name>
<dbReference type="AlphaFoldDB" id="A0A5B7ISK5"/>
<comment type="caution">
    <text evidence="1">The sequence shown here is derived from an EMBL/GenBank/DDBJ whole genome shotgun (WGS) entry which is preliminary data.</text>
</comment>